<dbReference type="GO" id="GO:0046677">
    <property type="term" value="P:response to antibiotic"/>
    <property type="evidence" value="ECO:0007669"/>
    <property type="project" value="UniProtKB-KW"/>
</dbReference>
<comment type="subcellular location">
    <subcellularLocation>
        <location evidence="1">Cell membrane</location>
        <topology evidence="1">Multi-pass membrane protein</topology>
    </subcellularLocation>
</comment>
<dbReference type="InterPro" id="IPR048279">
    <property type="entry name" value="MdtK-like"/>
</dbReference>
<evidence type="ECO:0000256" key="8">
    <source>
        <dbReference type="ARBA" id="ARBA00023136"/>
    </source>
</evidence>
<dbReference type="OrthoDB" id="9811110at2"/>
<evidence type="ECO:0000256" key="11">
    <source>
        <dbReference type="SAM" id="Phobius"/>
    </source>
</evidence>
<feature type="transmembrane region" description="Helical" evidence="11">
    <location>
        <begin position="266"/>
        <end position="288"/>
    </location>
</feature>
<keyword evidence="8 11" id="KW-0472">Membrane</keyword>
<feature type="transmembrane region" description="Helical" evidence="11">
    <location>
        <begin position="123"/>
        <end position="142"/>
    </location>
</feature>
<feature type="transmembrane region" description="Helical" evidence="11">
    <location>
        <begin position="81"/>
        <end position="102"/>
    </location>
</feature>
<dbReference type="Proteomes" id="UP000469763">
    <property type="component" value="Unassembled WGS sequence"/>
</dbReference>
<dbReference type="InterPro" id="IPR051327">
    <property type="entry name" value="MATE_MepA_subfamily"/>
</dbReference>
<keyword evidence="13" id="KW-1185">Reference proteome</keyword>
<feature type="transmembrane region" description="Helical" evidence="11">
    <location>
        <begin position="40"/>
        <end position="61"/>
    </location>
</feature>
<evidence type="ECO:0000256" key="4">
    <source>
        <dbReference type="ARBA" id="ARBA00022448"/>
    </source>
</evidence>
<evidence type="ECO:0000256" key="9">
    <source>
        <dbReference type="ARBA" id="ARBA00023251"/>
    </source>
</evidence>
<keyword evidence="6 11" id="KW-0812">Transmembrane</keyword>
<evidence type="ECO:0000256" key="5">
    <source>
        <dbReference type="ARBA" id="ARBA00022475"/>
    </source>
</evidence>
<sequence>MQAPGARVQWPSVTQTTQSGATPAKTTPAPARDDLGTKPIGRLAVSLVVPAVVAQACNALYTIVDRLFLAHIPQVGDLAMTGVGVCFPITLAVSAFAMLVGMGGGPLSSIALGRGDRTLAERYLGTSVAAIIAIALALPTALQIFKAPILTMFGASPATLPYAVEFLTVYLSGTVFVQLSLGLNTFITAQGRARVAMVSVLIGALSSLALDPLFIFALGMGVRGAALANVIAQALSALWVLHFLASPSSAIRLKARNVRFTRLLGPMLFLGVSPFIMQITESVIQVVFNSSLQRYGGDAYVGAMTIMTSLMQLIFVFSQGISQGVQPIIGYNYGAGLYDRVRRAYRGTMAVQVAINCTMTTLFAIFPAFFASLFTSDPAIAGVVTRTLPYFVCGMGLFGIQNVVQCAFVGMGQAKPSLFLAIFRKLILLVPLALALPELGLGTFGVFVAEPVSDATSAIVAGLLFATYAKRLLGSGQK</sequence>
<keyword evidence="5" id="KW-1003">Cell membrane</keyword>
<gene>
    <name evidence="12" type="ORF">GFD22_04165</name>
</gene>
<keyword evidence="9" id="KW-0046">Antibiotic resistance</keyword>
<keyword evidence="7 11" id="KW-1133">Transmembrane helix</keyword>
<dbReference type="PANTHER" id="PTHR43823">
    <property type="entry name" value="SPORULATION PROTEIN YKVU"/>
    <property type="match status" value="1"/>
</dbReference>
<evidence type="ECO:0000313" key="13">
    <source>
        <dbReference type="Proteomes" id="UP000469763"/>
    </source>
</evidence>
<feature type="transmembrane region" description="Helical" evidence="11">
    <location>
        <begin position="426"/>
        <end position="449"/>
    </location>
</feature>
<evidence type="ECO:0000256" key="2">
    <source>
        <dbReference type="ARBA" id="ARBA00008417"/>
    </source>
</evidence>
<dbReference type="CDD" id="cd13143">
    <property type="entry name" value="MATE_MepA_like"/>
    <property type="match status" value="1"/>
</dbReference>
<feature type="transmembrane region" description="Helical" evidence="11">
    <location>
        <begin position="162"/>
        <end position="183"/>
    </location>
</feature>
<feature type="transmembrane region" description="Helical" evidence="11">
    <location>
        <begin position="388"/>
        <end position="414"/>
    </location>
</feature>
<evidence type="ECO:0000256" key="7">
    <source>
        <dbReference type="ARBA" id="ARBA00022989"/>
    </source>
</evidence>
<dbReference type="AlphaFoldDB" id="A0A7K3TGF2"/>
<reference evidence="12 13" key="1">
    <citation type="submission" date="2019-10" db="EMBL/GenBank/DDBJ databases">
        <title>Bifidobacterium from non-human primates.</title>
        <authorList>
            <person name="Modesto M."/>
        </authorList>
    </citation>
    <scope>NUCLEOTIDE SEQUENCE [LARGE SCALE GENOMIC DNA]</scope>
    <source>
        <strain evidence="12 13">TREC</strain>
    </source>
</reference>
<name>A0A7K3TGF2_9BIFI</name>
<dbReference type="PIRSF" id="PIRSF006603">
    <property type="entry name" value="DinF"/>
    <property type="match status" value="1"/>
</dbReference>
<accession>A0A7K3TGF2</accession>
<keyword evidence="4" id="KW-0813">Transport</keyword>
<feature type="region of interest" description="Disordered" evidence="10">
    <location>
        <begin position="1"/>
        <end position="35"/>
    </location>
</feature>
<dbReference type="GO" id="GO:0042910">
    <property type="term" value="F:xenobiotic transmembrane transporter activity"/>
    <property type="evidence" value="ECO:0007669"/>
    <property type="project" value="InterPro"/>
</dbReference>
<feature type="transmembrane region" description="Helical" evidence="11">
    <location>
        <begin position="224"/>
        <end position="245"/>
    </location>
</feature>
<feature type="transmembrane region" description="Helical" evidence="11">
    <location>
        <begin position="455"/>
        <end position="473"/>
    </location>
</feature>
<organism evidence="12 13">
    <name type="scientific">Bifidobacterium avesanii</name>
    <dbReference type="NCBI Taxonomy" id="1798157"/>
    <lineage>
        <taxon>Bacteria</taxon>
        <taxon>Bacillati</taxon>
        <taxon>Actinomycetota</taxon>
        <taxon>Actinomycetes</taxon>
        <taxon>Bifidobacteriales</taxon>
        <taxon>Bifidobacteriaceae</taxon>
        <taxon>Bifidobacterium</taxon>
    </lineage>
</organism>
<dbReference type="EMBL" id="WHZY01000005">
    <property type="protein sequence ID" value="NEG78171.1"/>
    <property type="molecule type" value="Genomic_DNA"/>
</dbReference>
<evidence type="ECO:0000256" key="10">
    <source>
        <dbReference type="SAM" id="MobiDB-lite"/>
    </source>
</evidence>
<feature type="transmembrane region" description="Helical" evidence="11">
    <location>
        <begin position="300"/>
        <end position="317"/>
    </location>
</feature>
<feature type="compositionally biased region" description="Polar residues" evidence="10">
    <location>
        <begin position="11"/>
        <end position="20"/>
    </location>
</feature>
<feature type="compositionally biased region" description="Low complexity" evidence="10">
    <location>
        <begin position="21"/>
        <end position="30"/>
    </location>
</feature>
<dbReference type="InterPro" id="IPR002528">
    <property type="entry name" value="MATE_fam"/>
</dbReference>
<proteinExistence type="inferred from homology"/>
<evidence type="ECO:0000313" key="12">
    <source>
        <dbReference type="EMBL" id="NEG78171.1"/>
    </source>
</evidence>
<evidence type="ECO:0000256" key="1">
    <source>
        <dbReference type="ARBA" id="ARBA00004651"/>
    </source>
</evidence>
<dbReference type="Pfam" id="PF01554">
    <property type="entry name" value="MatE"/>
    <property type="match status" value="2"/>
</dbReference>
<feature type="transmembrane region" description="Helical" evidence="11">
    <location>
        <begin position="350"/>
        <end position="376"/>
    </location>
</feature>
<feature type="transmembrane region" description="Helical" evidence="11">
    <location>
        <begin position="195"/>
        <end position="218"/>
    </location>
</feature>
<evidence type="ECO:0000256" key="6">
    <source>
        <dbReference type="ARBA" id="ARBA00022692"/>
    </source>
</evidence>
<protein>
    <recommendedName>
        <fullName evidence="3">Multidrug export protein MepA</fullName>
    </recommendedName>
</protein>
<comment type="similarity">
    <text evidence="2">Belongs to the multi antimicrobial extrusion (MATE) (TC 2.A.66.1) family. MepA subfamily.</text>
</comment>
<dbReference type="GO" id="GO:0005886">
    <property type="term" value="C:plasma membrane"/>
    <property type="evidence" value="ECO:0007669"/>
    <property type="project" value="UniProtKB-SubCell"/>
</dbReference>
<dbReference type="NCBIfam" id="TIGR00797">
    <property type="entry name" value="matE"/>
    <property type="match status" value="1"/>
</dbReference>
<dbReference type="GO" id="GO:0015297">
    <property type="term" value="F:antiporter activity"/>
    <property type="evidence" value="ECO:0007669"/>
    <property type="project" value="InterPro"/>
</dbReference>
<dbReference type="PANTHER" id="PTHR43823:SF3">
    <property type="entry name" value="MULTIDRUG EXPORT PROTEIN MEPA"/>
    <property type="match status" value="1"/>
</dbReference>
<dbReference type="InterPro" id="IPR045070">
    <property type="entry name" value="MATE_MepA-like"/>
</dbReference>
<comment type="caution">
    <text evidence="12">The sequence shown here is derived from an EMBL/GenBank/DDBJ whole genome shotgun (WGS) entry which is preliminary data.</text>
</comment>
<evidence type="ECO:0000256" key="3">
    <source>
        <dbReference type="ARBA" id="ARBA00022106"/>
    </source>
</evidence>